<organism evidence="1 2">
    <name type="scientific">Theobroma cacao</name>
    <name type="common">Cacao</name>
    <name type="synonym">Cocoa</name>
    <dbReference type="NCBI Taxonomy" id="3641"/>
    <lineage>
        <taxon>Eukaryota</taxon>
        <taxon>Viridiplantae</taxon>
        <taxon>Streptophyta</taxon>
        <taxon>Embryophyta</taxon>
        <taxon>Tracheophyta</taxon>
        <taxon>Spermatophyta</taxon>
        <taxon>Magnoliopsida</taxon>
        <taxon>eudicotyledons</taxon>
        <taxon>Gunneridae</taxon>
        <taxon>Pentapetalae</taxon>
        <taxon>rosids</taxon>
        <taxon>malvids</taxon>
        <taxon>Malvales</taxon>
        <taxon>Malvaceae</taxon>
        <taxon>Byttnerioideae</taxon>
        <taxon>Theobroma</taxon>
    </lineage>
</organism>
<reference evidence="1 2" key="1">
    <citation type="journal article" date="2013" name="Genome Biol.">
        <title>The genome sequence of the most widely cultivated cacao type and its use to identify candidate genes regulating pod color.</title>
        <authorList>
            <person name="Motamayor J.C."/>
            <person name="Mockaitis K."/>
            <person name="Schmutz J."/>
            <person name="Haiminen N."/>
            <person name="Iii D.L."/>
            <person name="Cornejo O."/>
            <person name="Findley S.D."/>
            <person name="Zheng P."/>
            <person name="Utro F."/>
            <person name="Royaert S."/>
            <person name="Saski C."/>
            <person name="Jenkins J."/>
            <person name="Podicheti R."/>
            <person name="Zhao M."/>
            <person name="Scheffler B.E."/>
            <person name="Stack J.C."/>
            <person name="Feltus F.A."/>
            <person name="Mustiga G.M."/>
            <person name="Amores F."/>
            <person name="Phillips W."/>
            <person name="Marelli J.P."/>
            <person name="May G.D."/>
            <person name="Shapiro H."/>
            <person name="Ma J."/>
            <person name="Bustamante C.D."/>
            <person name="Schnell R.J."/>
            <person name="Main D."/>
            <person name="Gilbert D."/>
            <person name="Parida L."/>
            <person name="Kuhn D.N."/>
        </authorList>
    </citation>
    <scope>NUCLEOTIDE SEQUENCE [LARGE SCALE GENOMIC DNA]</scope>
    <source>
        <strain evidence="2">cv. Matina 1-6</strain>
    </source>
</reference>
<dbReference type="Proteomes" id="UP000026915">
    <property type="component" value="Chromosome 3"/>
</dbReference>
<evidence type="ECO:0000313" key="1">
    <source>
        <dbReference type="EMBL" id="EOY24951.1"/>
    </source>
</evidence>
<dbReference type="AlphaFoldDB" id="A0A061G5U3"/>
<evidence type="ECO:0000313" key="2">
    <source>
        <dbReference type="Proteomes" id="UP000026915"/>
    </source>
</evidence>
<name>A0A061G5U3_THECC</name>
<gene>
    <name evidence="1" type="ORF">TCM_016405</name>
</gene>
<dbReference type="EMBL" id="CM001881">
    <property type="protein sequence ID" value="EOY24951.1"/>
    <property type="molecule type" value="Genomic_DNA"/>
</dbReference>
<sequence length="89" mass="10126">MNSPKRYPVENEQSTSVQRGVLQGAKEQANMVASRGQTWDQSFYHLLNLWLLLKPRHAPWRPRHIPSCGNSSVKPRQACRSMAIPISIS</sequence>
<proteinExistence type="predicted"/>
<keyword evidence="2" id="KW-1185">Reference proteome</keyword>
<dbReference type="HOGENOM" id="CLU_2459203_0_0_1"/>
<protein>
    <submittedName>
        <fullName evidence="1">Uncharacterized protein</fullName>
    </submittedName>
</protein>
<accession>A0A061G5U3</accession>
<dbReference type="Gramene" id="EOY24951">
    <property type="protein sequence ID" value="EOY24951"/>
    <property type="gene ID" value="TCM_016405"/>
</dbReference>
<dbReference type="InParanoid" id="A0A061G5U3"/>